<keyword evidence="2" id="KW-0808">Transferase</keyword>
<dbReference type="Pfam" id="PF18014">
    <property type="entry name" value="Acetyltransf_18"/>
    <property type="match status" value="1"/>
</dbReference>
<gene>
    <name evidence="2" type="ORF">DFP90_102544</name>
</gene>
<dbReference type="Pfam" id="PF00583">
    <property type="entry name" value="Acetyltransf_1"/>
    <property type="match status" value="1"/>
</dbReference>
<dbReference type="GO" id="GO:0016747">
    <property type="term" value="F:acyltransferase activity, transferring groups other than amino-acyl groups"/>
    <property type="evidence" value="ECO:0007669"/>
    <property type="project" value="InterPro"/>
</dbReference>
<dbReference type="CDD" id="cd04301">
    <property type="entry name" value="NAT_SF"/>
    <property type="match status" value="1"/>
</dbReference>
<dbReference type="InterPro" id="IPR052729">
    <property type="entry name" value="Acyl/Acetyltrans_Enzymes"/>
</dbReference>
<dbReference type="InterPro" id="IPR041496">
    <property type="entry name" value="YitH/HolE_GNAT"/>
</dbReference>
<evidence type="ECO:0000313" key="2">
    <source>
        <dbReference type="EMBL" id="RED52523.1"/>
    </source>
</evidence>
<comment type="caution">
    <text evidence="2">The sequence shown here is derived from an EMBL/GenBank/DDBJ whole genome shotgun (WGS) entry which is preliminary data.</text>
</comment>
<dbReference type="OrthoDB" id="20916at2"/>
<sequence>MSYEIGIASREEVDRMVEWAAREGWNPGLADADAFFAADDQGFLAGRLDGRMIASISAVRYGDRFGFIGFYIVDPDFRGFGYGYRLWQAAIDYLGDRVIGLDGVVDQQDNYAQSGFRLEQNNIRFGGEVTVSAPTEADILPLDYADPAITAYDSAFFAGPRAAFLAAWIKHPKVTAHALKDGDRLLGFGAIRPCREGFKIGPLFAENSAAADQLFRSLCALHPGEQVYLDVPQPNGAAMALAQRYGLEPCFETARMYKGGMPDLPWDHTFGITSFELG</sequence>
<dbReference type="Gene3D" id="3.40.630.90">
    <property type="match status" value="1"/>
</dbReference>
<proteinExistence type="predicted"/>
<protein>
    <submittedName>
        <fullName evidence="2">Acetyltransferase (GNAT) family protein</fullName>
    </submittedName>
</protein>
<accession>A0A3D9HSP0</accession>
<dbReference type="InterPro" id="IPR000182">
    <property type="entry name" value="GNAT_dom"/>
</dbReference>
<organism evidence="2 3">
    <name type="scientific">Aestuariispira insulae</name>
    <dbReference type="NCBI Taxonomy" id="1461337"/>
    <lineage>
        <taxon>Bacteria</taxon>
        <taxon>Pseudomonadati</taxon>
        <taxon>Pseudomonadota</taxon>
        <taxon>Alphaproteobacteria</taxon>
        <taxon>Rhodospirillales</taxon>
        <taxon>Kiloniellaceae</taxon>
        <taxon>Aestuariispira</taxon>
    </lineage>
</organism>
<keyword evidence="3" id="KW-1185">Reference proteome</keyword>
<feature type="domain" description="N-acetyltransferase" evidence="1">
    <location>
        <begin position="3"/>
        <end position="136"/>
    </location>
</feature>
<name>A0A3D9HSP0_9PROT</name>
<dbReference type="SUPFAM" id="SSF55729">
    <property type="entry name" value="Acyl-CoA N-acyltransferases (Nat)"/>
    <property type="match status" value="1"/>
</dbReference>
<dbReference type="EMBL" id="QRDW01000002">
    <property type="protein sequence ID" value="RED52523.1"/>
    <property type="molecule type" value="Genomic_DNA"/>
</dbReference>
<dbReference type="Proteomes" id="UP000256845">
    <property type="component" value="Unassembled WGS sequence"/>
</dbReference>
<dbReference type="PANTHER" id="PTHR47237">
    <property type="entry name" value="SLL0310 PROTEIN"/>
    <property type="match status" value="1"/>
</dbReference>
<dbReference type="RefSeq" id="WP_115936052.1">
    <property type="nucleotide sequence ID" value="NZ_QRDW01000002.1"/>
</dbReference>
<evidence type="ECO:0000313" key="3">
    <source>
        <dbReference type="Proteomes" id="UP000256845"/>
    </source>
</evidence>
<dbReference type="PROSITE" id="PS51186">
    <property type="entry name" value="GNAT"/>
    <property type="match status" value="1"/>
</dbReference>
<dbReference type="Gene3D" id="3.40.630.30">
    <property type="match status" value="1"/>
</dbReference>
<evidence type="ECO:0000259" key="1">
    <source>
        <dbReference type="PROSITE" id="PS51186"/>
    </source>
</evidence>
<dbReference type="InterPro" id="IPR016181">
    <property type="entry name" value="Acyl_CoA_acyltransferase"/>
</dbReference>
<dbReference type="AlphaFoldDB" id="A0A3D9HSP0"/>
<dbReference type="PANTHER" id="PTHR47237:SF1">
    <property type="entry name" value="SLL0310 PROTEIN"/>
    <property type="match status" value="1"/>
</dbReference>
<reference evidence="2 3" key="1">
    <citation type="submission" date="2018-07" db="EMBL/GenBank/DDBJ databases">
        <title>Genomic Encyclopedia of Type Strains, Phase III (KMG-III): the genomes of soil and plant-associated and newly described type strains.</title>
        <authorList>
            <person name="Whitman W."/>
        </authorList>
    </citation>
    <scope>NUCLEOTIDE SEQUENCE [LARGE SCALE GENOMIC DNA]</scope>
    <source>
        <strain evidence="2 3">CECT 8488</strain>
    </source>
</reference>